<name>A0A3S3Q3M4_9ACAR</name>
<dbReference type="PANTHER" id="PTHR11440">
    <property type="entry name" value="LECITHIN-CHOLESTEROL ACYLTRANSFERASE-RELATED"/>
    <property type="match status" value="1"/>
</dbReference>
<evidence type="ECO:0000313" key="2">
    <source>
        <dbReference type="EMBL" id="RWS13331.1"/>
    </source>
</evidence>
<dbReference type="EMBL" id="NCKU01001024">
    <property type="protein sequence ID" value="RWS13331.1"/>
    <property type="molecule type" value="Genomic_DNA"/>
</dbReference>
<reference evidence="2" key="2">
    <citation type="submission" date="2018-11" db="EMBL/GenBank/DDBJ databases">
        <title>Trombidioid mite genomics.</title>
        <authorList>
            <person name="Dong X."/>
        </authorList>
    </citation>
    <scope>NUCLEOTIDE SEQUENCE</scope>
    <source>
        <strain evidence="2">UoL-WK</strain>
    </source>
</reference>
<gene>
    <name evidence="1" type="ORF">B4U79_16528</name>
    <name evidence="2" type="ORF">B4U79_17368</name>
</gene>
<dbReference type="GO" id="GO:0006629">
    <property type="term" value="P:lipid metabolic process"/>
    <property type="evidence" value="ECO:0007669"/>
    <property type="project" value="InterPro"/>
</dbReference>
<dbReference type="Gene3D" id="3.40.50.1820">
    <property type="entry name" value="alpha/beta hydrolase"/>
    <property type="match status" value="1"/>
</dbReference>
<keyword evidence="3" id="KW-1185">Reference proteome</keyword>
<evidence type="ECO:0000313" key="3">
    <source>
        <dbReference type="Proteomes" id="UP000285301"/>
    </source>
</evidence>
<dbReference type="SUPFAM" id="SSF53474">
    <property type="entry name" value="alpha/beta-Hydrolases"/>
    <property type="match status" value="1"/>
</dbReference>
<evidence type="ECO:0008006" key="4">
    <source>
        <dbReference type="Google" id="ProtNLM"/>
    </source>
</evidence>
<dbReference type="Pfam" id="PF02450">
    <property type="entry name" value="LCAT"/>
    <property type="match status" value="1"/>
</dbReference>
<dbReference type="STRING" id="1965070.A0A3S3Q3M4"/>
<dbReference type="EMBL" id="NCKU01006617">
    <property type="protein sequence ID" value="RWS03315.1"/>
    <property type="molecule type" value="Genomic_DNA"/>
</dbReference>
<dbReference type="AlphaFoldDB" id="A0A3S3Q3M4"/>
<dbReference type="Proteomes" id="UP000285301">
    <property type="component" value="Unassembled WGS sequence"/>
</dbReference>
<organism evidence="2 3">
    <name type="scientific">Dinothrombium tinctorium</name>
    <dbReference type="NCBI Taxonomy" id="1965070"/>
    <lineage>
        <taxon>Eukaryota</taxon>
        <taxon>Metazoa</taxon>
        <taxon>Ecdysozoa</taxon>
        <taxon>Arthropoda</taxon>
        <taxon>Chelicerata</taxon>
        <taxon>Arachnida</taxon>
        <taxon>Acari</taxon>
        <taxon>Acariformes</taxon>
        <taxon>Trombidiformes</taxon>
        <taxon>Prostigmata</taxon>
        <taxon>Anystina</taxon>
        <taxon>Parasitengona</taxon>
        <taxon>Trombidioidea</taxon>
        <taxon>Trombidiidae</taxon>
        <taxon>Dinothrombium</taxon>
    </lineage>
</organism>
<comment type="caution">
    <text evidence="2">The sequence shown here is derived from an EMBL/GenBank/DDBJ whole genome shotgun (WGS) entry which is preliminary data.</text>
</comment>
<protein>
    <recommendedName>
        <fullName evidence="4">Group XV phospholipase A2-like protein</fullName>
    </recommendedName>
</protein>
<dbReference type="GO" id="GO:0008374">
    <property type="term" value="F:O-acyltransferase activity"/>
    <property type="evidence" value="ECO:0007669"/>
    <property type="project" value="InterPro"/>
</dbReference>
<reference evidence="2 3" key="1">
    <citation type="journal article" date="2018" name="Gigascience">
        <title>Genomes of trombidid mites reveal novel predicted allergens and laterally-transferred genes associated with secondary metabolism.</title>
        <authorList>
            <person name="Dong X."/>
            <person name="Chaisiri K."/>
            <person name="Xia D."/>
            <person name="Armstrong S.D."/>
            <person name="Fang Y."/>
            <person name="Donnelly M.J."/>
            <person name="Kadowaki T."/>
            <person name="McGarry J.W."/>
            <person name="Darby A.C."/>
            <person name="Makepeace B.L."/>
        </authorList>
    </citation>
    <scope>NUCLEOTIDE SEQUENCE [LARGE SCALE GENOMIC DNA]</scope>
    <source>
        <strain evidence="2">UoL-WK</strain>
    </source>
</reference>
<accession>A0A3S3Q3M4</accession>
<dbReference type="InterPro" id="IPR003386">
    <property type="entry name" value="LACT/PDAT_acylTrfase"/>
</dbReference>
<dbReference type="OrthoDB" id="190846at2759"/>
<evidence type="ECO:0000313" key="1">
    <source>
        <dbReference type="EMBL" id="RWS03315.1"/>
    </source>
</evidence>
<proteinExistence type="predicted"/>
<sequence length="291" mass="32803">MGTLNSMRYISPLKLEATKGLETLIEELENLGYTADYNLKGAPRDWRLAPNELDDHFKKVKVLADSLCQRFRRPVIFVGHSSGAIAAYFFLRQQTSKWKTKCARAFVSIGGPIGGTFRTIRHGLGLNIESGSIFESILKAELTFSITAFLAPYSAIWKNAILIQTKSKNYTAFDMEKIASVISKNSYKMYKNVKDLNGNLEHPGTDVYFIAGTGIKTPRGLIYEDDEFRSKPKTIWGNGDGTVNEECFPAYFKWSTVSSYKFYFETMTKTHLGLVRENDSAKRIAHLIATI</sequence>
<dbReference type="InterPro" id="IPR029058">
    <property type="entry name" value="AB_hydrolase_fold"/>
</dbReference>